<evidence type="ECO:0000313" key="2">
    <source>
        <dbReference type="Proteomes" id="UP000037982"/>
    </source>
</evidence>
<dbReference type="Pfam" id="PF18966">
    <property type="entry name" value="Lipoprotein_23"/>
    <property type="match status" value="1"/>
</dbReference>
<proteinExistence type="predicted"/>
<name>A0A0N0XRY2_9ACTN</name>
<comment type="caution">
    <text evidence="1">The sequence shown here is derived from an EMBL/GenBank/DDBJ whole genome shotgun (WGS) entry which is preliminary data.</text>
</comment>
<dbReference type="PATRIC" id="fig|66876.3.peg.6541"/>
<dbReference type="PROSITE" id="PS51257">
    <property type="entry name" value="PROKAR_LIPOPROTEIN"/>
    <property type="match status" value="1"/>
</dbReference>
<evidence type="ECO:0008006" key="3">
    <source>
        <dbReference type="Google" id="ProtNLM"/>
    </source>
</evidence>
<sequence>MRKVSQAAVAAVVAVSVLSGCSFGGGDGGGGGKKHKAPEKKLGDKGTACELPVHFILATSWKAEAITQATVDQMGPLGHQGPLTPACELDAKPAGHIGFLTVWSGTKGAAAPGGTSRALMKKFVAAENFESNVKFREAKAGGLPVTEASYTVTDLAAGVVRPERALAVMTKHGGVVIHLGGFDADEHKAMLPAFELAKKSLGLTA</sequence>
<dbReference type="RefSeq" id="WP_053926654.1">
    <property type="nucleotide sequence ID" value="NZ_LGKG01000163.1"/>
</dbReference>
<dbReference type="AlphaFoldDB" id="A0A0N0XRY2"/>
<dbReference type="InterPro" id="IPR044058">
    <property type="entry name" value="Lipoprotein_23"/>
</dbReference>
<organism evidence="1 2">
    <name type="scientific">Streptomyces chattanoogensis</name>
    <dbReference type="NCBI Taxonomy" id="66876"/>
    <lineage>
        <taxon>Bacteria</taxon>
        <taxon>Bacillati</taxon>
        <taxon>Actinomycetota</taxon>
        <taxon>Actinomycetes</taxon>
        <taxon>Kitasatosporales</taxon>
        <taxon>Streptomycetaceae</taxon>
        <taxon>Streptomyces</taxon>
    </lineage>
</organism>
<evidence type="ECO:0000313" key="1">
    <source>
        <dbReference type="EMBL" id="KPC60214.1"/>
    </source>
</evidence>
<dbReference type="Proteomes" id="UP000037982">
    <property type="component" value="Unassembled WGS sequence"/>
</dbReference>
<accession>A0A0N0XRY2</accession>
<protein>
    <recommendedName>
        <fullName evidence="3">Lipoprotein</fullName>
    </recommendedName>
</protein>
<gene>
    <name evidence="1" type="ORF">ADL29_29815</name>
</gene>
<reference evidence="2" key="1">
    <citation type="submission" date="2015-07" db="EMBL/GenBank/DDBJ databases">
        <authorList>
            <person name="Ju K.-S."/>
            <person name="Doroghazi J.R."/>
            <person name="Metcalf W.W."/>
        </authorList>
    </citation>
    <scope>NUCLEOTIDE SEQUENCE [LARGE SCALE GENOMIC DNA]</scope>
    <source>
        <strain evidence="2">NRRL ISP-5002</strain>
    </source>
</reference>
<dbReference type="EMBL" id="LGKG01000163">
    <property type="protein sequence ID" value="KPC60214.1"/>
    <property type="molecule type" value="Genomic_DNA"/>
</dbReference>
<keyword evidence="2" id="KW-1185">Reference proteome</keyword>